<evidence type="ECO:0000256" key="3">
    <source>
        <dbReference type="ARBA" id="ARBA00022723"/>
    </source>
</evidence>
<keyword evidence="3" id="KW-0479">Metal-binding</keyword>
<dbReference type="InterPro" id="IPR012675">
    <property type="entry name" value="Beta-grasp_dom_sf"/>
</dbReference>
<evidence type="ECO:0000313" key="9">
    <source>
        <dbReference type="EMBL" id="WYF44108.1"/>
    </source>
</evidence>
<evidence type="ECO:0000256" key="1">
    <source>
        <dbReference type="ARBA" id="ARBA00010914"/>
    </source>
</evidence>
<proteinExistence type="inferred from homology"/>
<feature type="region of interest" description="Disordered" evidence="7">
    <location>
        <begin position="104"/>
        <end position="136"/>
    </location>
</feature>
<dbReference type="AlphaFoldDB" id="A0AAU6Q1F4"/>
<evidence type="ECO:0000256" key="2">
    <source>
        <dbReference type="ARBA" id="ARBA00022714"/>
    </source>
</evidence>
<keyword evidence="5" id="KW-0411">Iron-sulfur</keyword>
<organism evidence="9">
    <name type="scientific">Deinococcus sp. VB142</name>
    <dbReference type="NCBI Taxonomy" id="3112952"/>
    <lineage>
        <taxon>Bacteria</taxon>
        <taxon>Thermotogati</taxon>
        <taxon>Deinococcota</taxon>
        <taxon>Deinococci</taxon>
        <taxon>Deinococcales</taxon>
        <taxon>Deinococcaceae</taxon>
        <taxon>Deinococcus</taxon>
    </lineage>
</organism>
<dbReference type="SUPFAM" id="SSF54292">
    <property type="entry name" value="2Fe-2S ferredoxin-like"/>
    <property type="match status" value="1"/>
</dbReference>
<dbReference type="GO" id="GO:0009055">
    <property type="term" value="F:electron transfer activity"/>
    <property type="evidence" value="ECO:0007669"/>
    <property type="project" value="TreeGrafter"/>
</dbReference>
<comment type="cofactor">
    <cofactor evidence="6">
        <name>[2Fe-2S] cluster</name>
        <dbReference type="ChEBI" id="CHEBI:190135"/>
    </cofactor>
</comment>
<sequence length="136" mass="14579">MTEPVIAQQENQPVSIVVEGYGEIQALSGERLTVALERGGVDILHRCGGVAKCTTCRVEFTAGEPDEMTVAEHDKLTEKGLLGTARLSCQIKCAEGMVLKPVQTEQNSGLERGKAISEEIQPEAQWTVRPGASTEG</sequence>
<dbReference type="Gene3D" id="3.10.20.30">
    <property type="match status" value="1"/>
</dbReference>
<feature type="domain" description="2Fe-2S ferredoxin-type" evidence="8">
    <location>
        <begin position="12"/>
        <end position="105"/>
    </location>
</feature>
<dbReference type="GO" id="GO:0140647">
    <property type="term" value="P:P450-containing electron transport chain"/>
    <property type="evidence" value="ECO:0007669"/>
    <property type="project" value="InterPro"/>
</dbReference>
<dbReference type="PANTHER" id="PTHR23426">
    <property type="entry name" value="FERREDOXIN/ADRENODOXIN"/>
    <property type="match status" value="1"/>
</dbReference>
<dbReference type="EMBL" id="CP149782">
    <property type="protein sequence ID" value="WYF44108.1"/>
    <property type="molecule type" value="Genomic_DNA"/>
</dbReference>
<dbReference type="Pfam" id="PF00111">
    <property type="entry name" value="Fer2"/>
    <property type="match status" value="1"/>
</dbReference>
<name>A0AAU6Q1F4_9DEIO</name>
<dbReference type="InterPro" id="IPR001041">
    <property type="entry name" value="2Fe-2S_ferredoxin-type"/>
</dbReference>
<dbReference type="InterPro" id="IPR001055">
    <property type="entry name" value="Adrenodoxin-like"/>
</dbReference>
<keyword evidence="4" id="KW-0408">Iron</keyword>
<dbReference type="CDD" id="cd00207">
    <property type="entry name" value="fer2"/>
    <property type="match status" value="1"/>
</dbReference>
<dbReference type="GO" id="GO:0046872">
    <property type="term" value="F:metal ion binding"/>
    <property type="evidence" value="ECO:0007669"/>
    <property type="project" value="UniProtKB-KW"/>
</dbReference>
<reference evidence="9" key="1">
    <citation type="submission" date="2024-03" db="EMBL/GenBank/DDBJ databases">
        <title>Deinococcus weizhi sp. nov., isolated from human skin.</title>
        <authorList>
            <person name="Wei Z."/>
            <person name="Tian F."/>
            <person name="Yang C."/>
            <person name="Xin L.T."/>
            <person name="Wen Z.J."/>
            <person name="Lan K.C."/>
            <person name="Yu L."/>
            <person name="Zhe W."/>
            <person name="Dan F.D."/>
            <person name="Jun W."/>
            <person name="Rui Z."/>
            <person name="Yong X.J."/>
            <person name="Ting Y."/>
            <person name="Wei X."/>
            <person name="Xu Z.G."/>
            <person name="Xin Z."/>
            <person name="Dong F.G."/>
            <person name="Ni X.M."/>
            <person name="Zheng M.G."/>
            <person name="Chun Y."/>
            <person name="Qian W.X."/>
        </authorList>
    </citation>
    <scope>NUCLEOTIDE SEQUENCE</scope>
    <source>
        <strain evidence="9">VB142</strain>
    </source>
</reference>
<dbReference type="InterPro" id="IPR036010">
    <property type="entry name" value="2Fe-2S_ferredoxin-like_sf"/>
</dbReference>
<dbReference type="GO" id="GO:0051537">
    <property type="term" value="F:2 iron, 2 sulfur cluster binding"/>
    <property type="evidence" value="ECO:0007669"/>
    <property type="project" value="UniProtKB-KW"/>
</dbReference>
<evidence type="ECO:0000259" key="8">
    <source>
        <dbReference type="PROSITE" id="PS51085"/>
    </source>
</evidence>
<accession>A0AAU6Q1F4</accession>
<dbReference type="PROSITE" id="PS51085">
    <property type="entry name" value="2FE2S_FER_2"/>
    <property type="match status" value="1"/>
</dbReference>
<dbReference type="RefSeq" id="WP_339095342.1">
    <property type="nucleotide sequence ID" value="NZ_CP149782.1"/>
</dbReference>
<evidence type="ECO:0000256" key="5">
    <source>
        <dbReference type="ARBA" id="ARBA00023014"/>
    </source>
</evidence>
<protein>
    <submittedName>
        <fullName evidence="9">2Fe-2S iron-sulfur cluster-binding protein</fullName>
    </submittedName>
</protein>
<evidence type="ECO:0000256" key="6">
    <source>
        <dbReference type="ARBA" id="ARBA00034078"/>
    </source>
</evidence>
<evidence type="ECO:0000256" key="4">
    <source>
        <dbReference type="ARBA" id="ARBA00023004"/>
    </source>
</evidence>
<comment type="similarity">
    <text evidence="1">Belongs to the adrenodoxin/putidaredoxin family.</text>
</comment>
<evidence type="ECO:0000256" key="7">
    <source>
        <dbReference type="SAM" id="MobiDB-lite"/>
    </source>
</evidence>
<gene>
    <name evidence="9" type="ORF">WDJ50_11915</name>
</gene>
<keyword evidence="2" id="KW-0001">2Fe-2S</keyword>
<dbReference type="PANTHER" id="PTHR23426:SF65">
    <property type="entry name" value="FERREDOXIN-2, MITOCHONDRIAL"/>
    <property type="match status" value="1"/>
</dbReference>